<evidence type="ECO:0000313" key="6">
    <source>
        <dbReference type="EMBL" id="EFP79304.2"/>
    </source>
</evidence>
<evidence type="ECO:0000256" key="3">
    <source>
        <dbReference type="ARBA" id="ARBA00022840"/>
    </source>
</evidence>
<reference key="1">
    <citation type="submission" date="2007-01" db="EMBL/GenBank/DDBJ databases">
        <title>The Genome Sequence of Puccinia graminis f. sp. tritici Strain CRL 75-36-700-3.</title>
        <authorList>
            <consortium name="The Broad Institute Genome Sequencing Platform"/>
            <person name="Birren B."/>
            <person name="Lander E."/>
            <person name="Galagan J."/>
            <person name="Nusbaum C."/>
            <person name="Devon K."/>
            <person name="Cuomo C."/>
            <person name="Jaffe D."/>
            <person name="Butler J."/>
            <person name="Alvarez P."/>
            <person name="Gnerre S."/>
            <person name="Grabherr M."/>
            <person name="Mauceli E."/>
            <person name="Brockman W."/>
            <person name="Young S."/>
            <person name="LaButti K."/>
            <person name="Sykes S."/>
            <person name="DeCaprio D."/>
            <person name="Crawford M."/>
            <person name="Koehrsen M."/>
            <person name="Engels R."/>
            <person name="Montgomery P."/>
            <person name="Pearson M."/>
            <person name="Howarth C."/>
            <person name="Larson L."/>
            <person name="White J."/>
            <person name="Zeng Q."/>
            <person name="Kodira C."/>
            <person name="Yandava C."/>
            <person name="Alvarado L."/>
            <person name="O'Leary S."/>
            <person name="Szabo L."/>
            <person name="Dean R."/>
            <person name="Schein J."/>
        </authorList>
    </citation>
    <scope>NUCLEOTIDE SEQUENCE</scope>
    <source>
        <strain>CRL 75-36-700-3</strain>
    </source>
</reference>
<dbReference type="VEuPathDB" id="FungiDB:PGTG_05625"/>
<keyword evidence="3 4" id="KW-0067">ATP-binding</keyword>
<evidence type="ECO:0000256" key="1">
    <source>
        <dbReference type="ARBA" id="ARBA00022741"/>
    </source>
</evidence>
<dbReference type="PROSITE" id="PS01054">
    <property type="entry name" value="TRANSALDOLASE_1"/>
    <property type="match status" value="1"/>
</dbReference>
<keyword evidence="2 4" id="KW-0378">Hydrolase</keyword>
<dbReference type="Proteomes" id="UP000008783">
    <property type="component" value="Unassembled WGS sequence"/>
</dbReference>
<keyword evidence="4" id="KW-0694">RNA-binding</keyword>
<dbReference type="UniPathway" id="UPA00115">
    <property type="reaction ID" value="UER00414"/>
</dbReference>
<dbReference type="PROSITE" id="PS51192">
    <property type="entry name" value="HELICASE_ATP_BIND_1"/>
    <property type="match status" value="1"/>
</dbReference>
<dbReference type="OrthoDB" id="10259640at2759"/>
<dbReference type="Gene3D" id="3.40.50.300">
    <property type="entry name" value="P-loop containing nucleotide triphosphate hydrolases"/>
    <property type="match status" value="1"/>
</dbReference>
<dbReference type="GO" id="GO:0003724">
    <property type="term" value="F:RNA helicase activity"/>
    <property type="evidence" value="ECO:0007669"/>
    <property type="project" value="UniProtKB-EC"/>
</dbReference>
<dbReference type="STRING" id="418459.E3K4Y9"/>
<dbReference type="EMBL" id="DS178272">
    <property type="protein sequence ID" value="EFP79304.2"/>
    <property type="molecule type" value="Genomic_DNA"/>
</dbReference>
<feature type="domain" description="Helicase ATP-binding" evidence="5">
    <location>
        <begin position="1"/>
        <end position="140"/>
    </location>
</feature>
<evidence type="ECO:0000313" key="7">
    <source>
        <dbReference type="Proteomes" id="UP000008783"/>
    </source>
</evidence>
<dbReference type="GO" id="GO:0005975">
    <property type="term" value="P:carbohydrate metabolic process"/>
    <property type="evidence" value="ECO:0007669"/>
    <property type="project" value="InterPro"/>
</dbReference>
<dbReference type="GO" id="GO:0006364">
    <property type="term" value="P:rRNA processing"/>
    <property type="evidence" value="ECO:0000318"/>
    <property type="project" value="GO_Central"/>
</dbReference>
<dbReference type="EC" id="3.6.4.13" evidence="4"/>
<dbReference type="GO" id="GO:0016787">
    <property type="term" value="F:hydrolase activity"/>
    <property type="evidence" value="ECO:0007669"/>
    <property type="project" value="UniProtKB-KW"/>
</dbReference>
<keyword evidence="1 4" id="KW-0547">Nucleotide-binding</keyword>
<evidence type="ECO:0000256" key="2">
    <source>
        <dbReference type="ARBA" id="ARBA00022801"/>
    </source>
</evidence>
<dbReference type="InParanoid" id="E3K4Y9"/>
<comment type="similarity">
    <text evidence="4">Belongs to the DEAD box helicase family.</text>
</comment>
<proteinExistence type="inferred from homology"/>
<dbReference type="GeneID" id="10531128"/>
<dbReference type="RefSeq" id="XP_003323723.2">
    <property type="nucleotide sequence ID" value="XM_003323675.2"/>
</dbReference>
<dbReference type="SMART" id="SM00487">
    <property type="entry name" value="DEXDc"/>
    <property type="match status" value="1"/>
</dbReference>
<accession>E3K4Y9</accession>
<dbReference type="AlphaFoldDB" id="E3K4Y9"/>
<dbReference type="SUPFAM" id="SSF52540">
    <property type="entry name" value="P-loop containing nucleoside triphosphate hydrolases"/>
    <property type="match status" value="1"/>
</dbReference>
<keyword evidence="4" id="KW-0347">Helicase</keyword>
<comment type="function">
    <text evidence="4">RNA helicase.</text>
</comment>
<protein>
    <recommendedName>
        <fullName evidence="4">ATP-dependent RNA helicase</fullName>
        <ecNumber evidence="4">3.6.4.13</ecNumber>
    </recommendedName>
</protein>
<comment type="domain">
    <text evidence="4">The Q motif is unique to and characteristic of the DEAD box family of RNA helicases and controls ATP binding and hydrolysis.</text>
</comment>
<dbReference type="GO" id="GO:0005634">
    <property type="term" value="C:nucleus"/>
    <property type="evidence" value="ECO:0000318"/>
    <property type="project" value="GO_Central"/>
</dbReference>
<dbReference type="GO" id="GO:0006098">
    <property type="term" value="P:pentose-phosphate shunt"/>
    <property type="evidence" value="ECO:0007669"/>
    <property type="project" value="UniProtKB-UniPathway"/>
</dbReference>
<dbReference type="KEGG" id="pgr:PGTG_05625"/>
<name>E3K4Y9_PUCGT</name>
<dbReference type="GO" id="GO:0005524">
    <property type="term" value="F:ATP binding"/>
    <property type="evidence" value="ECO:0007669"/>
    <property type="project" value="UniProtKB-UniRule"/>
</dbReference>
<dbReference type="PANTHER" id="PTHR24031">
    <property type="entry name" value="RNA HELICASE"/>
    <property type="match status" value="1"/>
</dbReference>
<reference evidence="7" key="2">
    <citation type="journal article" date="2011" name="Proc. Natl. Acad. Sci. U.S.A.">
        <title>Obligate biotrophy features unraveled by the genomic analysis of rust fungi.</title>
        <authorList>
            <person name="Duplessis S."/>
            <person name="Cuomo C.A."/>
            <person name="Lin Y.-C."/>
            <person name="Aerts A."/>
            <person name="Tisserant E."/>
            <person name="Veneault-Fourrey C."/>
            <person name="Joly D.L."/>
            <person name="Hacquard S."/>
            <person name="Amselem J."/>
            <person name="Cantarel B.L."/>
            <person name="Chiu R."/>
            <person name="Coutinho P.M."/>
            <person name="Feau N."/>
            <person name="Field M."/>
            <person name="Frey P."/>
            <person name="Gelhaye E."/>
            <person name="Goldberg J."/>
            <person name="Grabherr M.G."/>
            <person name="Kodira C.D."/>
            <person name="Kohler A."/>
            <person name="Kuees U."/>
            <person name="Lindquist E.A."/>
            <person name="Lucas S.M."/>
            <person name="Mago R."/>
            <person name="Mauceli E."/>
            <person name="Morin E."/>
            <person name="Murat C."/>
            <person name="Pangilinan J.L."/>
            <person name="Park R."/>
            <person name="Pearson M."/>
            <person name="Quesneville H."/>
            <person name="Rouhier N."/>
            <person name="Sakthikumar S."/>
            <person name="Salamov A.A."/>
            <person name="Schmutz J."/>
            <person name="Selles B."/>
            <person name="Shapiro H."/>
            <person name="Tanguay P."/>
            <person name="Tuskan G.A."/>
            <person name="Henrissat B."/>
            <person name="Van de Peer Y."/>
            <person name="Rouze P."/>
            <person name="Ellis J.G."/>
            <person name="Dodds P.N."/>
            <person name="Schein J.E."/>
            <person name="Zhong S."/>
            <person name="Hamelin R.C."/>
            <person name="Grigoriev I.V."/>
            <person name="Szabo L.J."/>
            <person name="Martin F."/>
        </authorList>
    </citation>
    <scope>NUCLEOTIDE SEQUENCE [LARGE SCALE GENOMIC DNA]</scope>
    <source>
        <strain evidence="7">CRL 75-36-700-3 / race SCCL</strain>
    </source>
</reference>
<comment type="catalytic activity">
    <reaction evidence="4">
        <text>ATP + H2O = ADP + phosphate + H(+)</text>
        <dbReference type="Rhea" id="RHEA:13065"/>
        <dbReference type="ChEBI" id="CHEBI:15377"/>
        <dbReference type="ChEBI" id="CHEBI:15378"/>
        <dbReference type="ChEBI" id="CHEBI:30616"/>
        <dbReference type="ChEBI" id="CHEBI:43474"/>
        <dbReference type="ChEBI" id="CHEBI:456216"/>
        <dbReference type="EC" id="3.6.4.13"/>
    </reaction>
</comment>
<dbReference type="GO" id="GO:0003723">
    <property type="term" value="F:RNA binding"/>
    <property type="evidence" value="ECO:0007669"/>
    <property type="project" value="UniProtKB-UniRule"/>
</dbReference>
<evidence type="ECO:0000259" key="5">
    <source>
        <dbReference type="PROSITE" id="PS51192"/>
    </source>
</evidence>
<dbReference type="InterPro" id="IPR027417">
    <property type="entry name" value="P-loop_NTPase"/>
</dbReference>
<gene>
    <name evidence="6" type="ORF">PGTG_05625</name>
</gene>
<sequence length="270" mass="30043">MSTPISSQPGINHRPTRELAVQIFEVLRSIGEFHAFSAGLVIGGKSLEDERDRLGRMNILVSTPGRLQQHLEQTTNVDSDNLQVLVLDEADRILDMGFANSVNAIISSLPNSRQSLPFSATQTKTVKDLARSSLTGDPEYVSARETGVERDLTTPKELVQSYMVTPLECKIDYLWGFLKTHLKTKMIVFLSSCKQQRITVKGQSVCSPLVERDLNPRQNNSNDATTNPSFILAAVTKPAYAKLIDVIRMMNGTYQPTFETRLLVFDGVLE</sequence>
<organism evidence="6 7">
    <name type="scientific">Puccinia graminis f. sp. tritici (strain CRL 75-36-700-3 / race SCCL)</name>
    <name type="common">Black stem rust fungus</name>
    <dbReference type="NCBI Taxonomy" id="418459"/>
    <lineage>
        <taxon>Eukaryota</taxon>
        <taxon>Fungi</taxon>
        <taxon>Dikarya</taxon>
        <taxon>Basidiomycota</taxon>
        <taxon>Pucciniomycotina</taxon>
        <taxon>Pucciniomycetes</taxon>
        <taxon>Pucciniales</taxon>
        <taxon>Pucciniaceae</taxon>
        <taxon>Puccinia</taxon>
    </lineage>
</organism>
<dbReference type="InterPro" id="IPR014001">
    <property type="entry name" value="Helicase_ATP-bd"/>
</dbReference>
<dbReference type="InterPro" id="IPR011545">
    <property type="entry name" value="DEAD/DEAH_box_helicase_dom"/>
</dbReference>
<dbReference type="Pfam" id="PF00270">
    <property type="entry name" value="DEAD"/>
    <property type="match status" value="1"/>
</dbReference>
<dbReference type="InterPro" id="IPR000629">
    <property type="entry name" value="RNA-helicase_DEAD-box_CS"/>
</dbReference>
<dbReference type="HOGENOM" id="CLU_1031102_0_0_1"/>
<evidence type="ECO:0000256" key="4">
    <source>
        <dbReference type="RuleBase" id="RU365068"/>
    </source>
</evidence>
<dbReference type="InterPro" id="IPR018225">
    <property type="entry name" value="Transaldolase_AS"/>
</dbReference>
<keyword evidence="7" id="KW-1185">Reference proteome</keyword>
<dbReference type="PROSITE" id="PS00039">
    <property type="entry name" value="DEAD_ATP_HELICASE"/>
    <property type="match status" value="1"/>
</dbReference>